<keyword evidence="8" id="KW-1185">Reference proteome</keyword>
<evidence type="ECO:0000313" key="7">
    <source>
        <dbReference type="EMBL" id="MBD2715632.1"/>
    </source>
</evidence>
<sequence length="610" mass="63814">MQHSYTSRWRRLALVATLGLFGTAAHAQLATYSFTGATGSEPTVAVDAQPINATFSPMSRGAGVTPSAGANTFSAIDWTTGTTPDATDYFSFSVQPATGFQMRLDSILLDERRSGTGIRDWVVRSSADNFTANLITVNVPDDTDTRTNKKIVLPAIFASLLTPVEFRIYGYNAEATTGSWRVDNVKTYGLISQTGGTTTPVASFAAASATVNENAGTIQVPVRLSAVSAQVVTVEVAIATPAGTATSPADYTYTTQTVTFPANTTAPQNVNVTIVDDAVAEASETIILKLQNPLPAGSATVDAGTYTITITDNDTPTGPTVSTVAALTVNDAAGVPTQNTQTVSARGTVYGTNQRTAGYQFTLIDNTGGIGLFASANIGTTVLAEGDSVLVTGTLGQFNGLSQITMTSITSLGRARRTYLPRAVVAALTENDESELIAIATPVTLVTPTQWTGAATAYNVDVTTAGPNPVVYQMRIPANSDFAGKPAPTTPFLLTGIGSQFDATTPFTEGYQIIPRRYSDLSFVQRAAEPTFAKALALYPNPVANQLTLRVDGAGRGAQVEIMNALGQVVSRTVATTELTSLNVASLKAGVYAVRLTTAEGSATRRFVKQ</sequence>
<keyword evidence="4" id="KW-0406">Ion transport</keyword>
<dbReference type="PANTHER" id="PTHR11878:SF65">
    <property type="entry name" value="NA_CA-EXCHANGE PROTEIN, ISOFORM G"/>
    <property type="match status" value="1"/>
</dbReference>
<feature type="chain" id="PRO_5045321554" evidence="5">
    <location>
        <begin position="28"/>
        <end position="610"/>
    </location>
</feature>
<dbReference type="PANTHER" id="PTHR11878">
    <property type="entry name" value="SODIUM/CALCIUM EXCHANGER"/>
    <property type="match status" value="1"/>
</dbReference>
<accession>A0ABR8JHS5</accession>
<evidence type="ECO:0000256" key="1">
    <source>
        <dbReference type="ARBA" id="ARBA00022729"/>
    </source>
</evidence>
<keyword evidence="3" id="KW-0106">Calcium</keyword>
<comment type="caution">
    <text evidence="7">The sequence shown here is derived from an EMBL/GenBank/DDBJ whole genome shotgun (WGS) entry which is preliminary data.</text>
</comment>
<name>A0ABR8JHS5_9BACT</name>
<keyword evidence="4" id="KW-0813">Transport</keyword>
<gene>
    <name evidence="7" type="ORF">IC231_11345</name>
</gene>
<dbReference type="InterPro" id="IPR051171">
    <property type="entry name" value="CaCA"/>
</dbReference>
<evidence type="ECO:0000259" key="6">
    <source>
        <dbReference type="SMART" id="SM00237"/>
    </source>
</evidence>
<dbReference type="Proteomes" id="UP000642468">
    <property type="component" value="Unassembled WGS sequence"/>
</dbReference>
<dbReference type="Pfam" id="PF03160">
    <property type="entry name" value="Calx-beta"/>
    <property type="match status" value="1"/>
</dbReference>
<evidence type="ECO:0000256" key="4">
    <source>
        <dbReference type="ARBA" id="ARBA00023065"/>
    </source>
</evidence>
<dbReference type="InterPro" id="IPR003644">
    <property type="entry name" value="Calx_beta"/>
</dbReference>
<dbReference type="SMART" id="SM00237">
    <property type="entry name" value="Calx_beta"/>
    <property type="match status" value="1"/>
</dbReference>
<dbReference type="InterPro" id="IPR038081">
    <property type="entry name" value="CalX-like_sf"/>
</dbReference>
<dbReference type="SUPFAM" id="SSF141072">
    <property type="entry name" value="CalX-like"/>
    <property type="match status" value="1"/>
</dbReference>
<evidence type="ECO:0000256" key="2">
    <source>
        <dbReference type="ARBA" id="ARBA00022737"/>
    </source>
</evidence>
<organism evidence="7 8">
    <name type="scientific">Hymenobacter duratus</name>
    <dbReference type="NCBI Taxonomy" id="2771356"/>
    <lineage>
        <taxon>Bacteria</taxon>
        <taxon>Pseudomonadati</taxon>
        <taxon>Bacteroidota</taxon>
        <taxon>Cytophagia</taxon>
        <taxon>Cytophagales</taxon>
        <taxon>Hymenobacteraceae</taxon>
        <taxon>Hymenobacter</taxon>
    </lineage>
</organism>
<dbReference type="EMBL" id="JACWZZ010000002">
    <property type="protein sequence ID" value="MBD2715632.1"/>
    <property type="molecule type" value="Genomic_DNA"/>
</dbReference>
<feature type="signal peptide" evidence="5">
    <location>
        <begin position="1"/>
        <end position="27"/>
    </location>
</feature>
<evidence type="ECO:0000313" key="8">
    <source>
        <dbReference type="Proteomes" id="UP000642468"/>
    </source>
</evidence>
<dbReference type="RefSeq" id="WP_190784616.1">
    <property type="nucleotide sequence ID" value="NZ_JACWZZ010000002.1"/>
</dbReference>
<dbReference type="InterPro" id="IPR026444">
    <property type="entry name" value="Secre_tail"/>
</dbReference>
<keyword evidence="2" id="KW-0677">Repeat</keyword>
<evidence type="ECO:0000256" key="5">
    <source>
        <dbReference type="SAM" id="SignalP"/>
    </source>
</evidence>
<dbReference type="Gene3D" id="2.60.40.2030">
    <property type="match status" value="1"/>
</dbReference>
<reference evidence="7 8" key="1">
    <citation type="submission" date="2020-09" db="EMBL/GenBank/DDBJ databases">
        <authorList>
            <person name="Kim M.K."/>
        </authorList>
    </citation>
    <scope>NUCLEOTIDE SEQUENCE [LARGE SCALE GENOMIC DNA]</scope>
    <source>
        <strain evidence="7 8">BT646</strain>
    </source>
</reference>
<proteinExistence type="predicted"/>
<protein>
    <submittedName>
        <fullName evidence="7">T9SS type A sorting domain-containing protein</fullName>
    </submittedName>
</protein>
<feature type="domain" description="Calx-beta" evidence="6">
    <location>
        <begin position="191"/>
        <end position="291"/>
    </location>
</feature>
<dbReference type="NCBIfam" id="TIGR04183">
    <property type="entry name" value="Por_Secre_tail"/>
    <property type="match status" value="1"/>
</dbReference>
<keyword evidence="1 5" id="KW-0732">Signal</keyword>
<dbReference type="Pfam" id="PF18962">
    <property type="entry name" value="Por_Secre_tail"/>
    <property type="match status" value="1"/>
</dbReference>
<evidence type="ECO:0000256" key="3">
    <source>
        <dbReference type="ARBA" id="ARBA00022837"/>
    </source>
</evidence>